<organism evidence="3">
    <name type="scientific">Culex pipiens</name>
    <name type="common">House mosquito</name>
    <dbReference type="NCBI Taxonomy" id="7175"/>
    <lineage>
        <taxon>Eukaryota</taxon>
        <taxon>Metazoa</taxon>
        <taxon>Ecdysozoa</taxon>
        <taxon>Arthropoda</taxon>
        <taxon>Hexapoda</taxon>
        <taxon>Insecta</taxon>
        <taxon>Pterygota</taxon>
        <taxon>Neoptera</taxon>
        <taxon>Endopterygota</taxon>
        <taxon>Diptera</taxon>
        <taxon>Nematocera</taxon>
        <taxon>Culicoidea</taxon>
        <taxon>Culicidae</taxon>
        <taxon>Culicinae</taxon>
        <taxon>Culicini</taxon>
        <taxon>Culex</taxon>
        <taxon>Culex</taxon>
    </lineage>
</organism>
<dbReference type="PANTHER" id="PTHR11552">
    <property type="entry name" value="GLUCOSE-METHANOL-CHOLINE GMC OXIDOREDUCTASE"/>
    <property type="match status" value="1"/>
</dbReference>
<feature type="domain" description="Glucose-methanol-choline oxidoreductase C-terminal" evidence="2">
    <location>
        <begin position="10"/>
        <end position="150"/>
    </location>
</feature>
<evidence type="ECO:0000259" key="2">
    <source>
        <dbReference type="Pfam" id="PF05199"/>
    </source>
</evidence>
<dbReference type="Pfam" id="PF05199">
    <property type="entry name" value="GMC_oxred_C"/>
    <property type="match status" value="1"/>
</dbReference>
<dbReference type="SUPFAM" id="SSF54373">
    <property type="entry name" value="FAD-linked reductases, C-terminal domain"/>
    <property type="match status" value="1"/>
</dbReference>
<dbReference type="GO" id="GO:0016614">
    <property type="term" value="F:oxidoreductase activity, acting on CH-OH group of donors"/>
    <property type="evidence" value="ECO:0007669"/>
    <property type="project" value="InterPro"/>
</dbReference>
<reference evidence="3" key="1">
    <citation type="submission" date="2021-05" db="EMBL/GenBank/DDBJ databases">
        <authorList>
            <person name="Alioto T."/>
            <person name="Alioto T."/>
            <person name="Gomez Garrido J."/>
        </authorList>
    </citation>
    <scope>NUCLEOTIDE SEQUENCE</scope>
</reference>
<dbReference type="InterPro" id="IPR012132">
    <property type="entry name" value="GMC_OxRdtase"/>
</dbReference>
<protein>
    <submittedName>
        <fullName evidence="3">Glucose dehydrogenase [FAD, quinone]</fullName>
    </submittedName>
</protein>
<dbReference type="GO" id="GO:0050660">
    <property type="term" value="F:flavin adenine dinucleotide binding"/>
    <property type="evidence" value="ECO:0007669"/>
    <property type="project" value="InterPro"/>
</dbReference>
<dbReference type="InterPro" id="IPR036188">
    <property type="entry name" value="FAD/NAD-bd_sf"/>
</dbReference>
<sequence>MFLPLLMHSRTKGSLKLKSTNPYNHPLFKYQYFEDDRDAKALAYGIQVAINITRQKPFVDMGVEPYAVKLPGCESFQFDTFEYWECHVRVLTLNFYHYVGTCKMGPRTDASTVVDARLRVHGMQKIRVVDIGIIPEAPTSHTAAVAYMIGEKGADMIKQDNGLV</sequence>
<evidence type="ECO:0000256" key="1">
    <source>
        <dbReference type="ARBA" id="ARBA00010790"/>
    </source>
</evidence>
<accession>A0A8D8MMY2</accession>
<dbReference type="PANTHER" id="PTHR11552:SF208">
    <property type="entry name" value="RE36204P-RELATED"/>
    <property type="match status" value="1"/>
</dbReference>
<dbReference type="AlphaFoldDB" id="A0A8D8MMY2"/>
<name>A0A8D8MMY2_CULPI</name>
<dbReference type="SUPFAM" id="SSF51905">
    <property type="entry name" value="FAD/NAD(P)-binding domain"/>
    <property type="match status" value="1"/>
</dbReference>
<proteinExistence type="inferred from homology"/>
<dbReference type="Gene3D" id="3.30.560.10">
    <property type="entry name" value="Glucose Oxidase, domain 3"/>
    <property type="match status" value="1"/>
</dbReference>
<dbReference type="EMBL" id="HBUE01315726">
    <property type="protein sequence ID" value="CAG6585532.1"/>
    <property type="molecule type" value="Transcribed_RNA"/>
</dbReference>
<comment type="similarity">
    <text evidence="1">Belongs to the GMC oxidoreductase family.</text>
</comment>
<dbReference type="InterPro" id="IPR007867">
    <property type="entry name" value="GMC_OxRtase_C"/>
</dbReference>
<evidence type="ECO:0000313" key="3">
    <source>
        <dbReference type="EMBL" id="CAG6533635.1"/>
    </source>
</evidence>
<dbReference type="EMBL" id="HBUE01209333">
    <property type="protein sequence ID" value="CAG6533635.1"/>
    <property type="molecule type" value="Transcribed_RNA"/>
</dbReference>
<dbReference type="Gene3D" id="3.50.50.60">
    <property type="entry name" value="FAD/NAD(P)-binding domain"/>
    <property type="match status" value="1"/>
</dbReference>